<dbReference type="PROSITE" id="PS01124">
    <property type="entry name" value="HTH_ARAC_FAMILY_2"/>
    <property type="match status" value="1"/>
</dbReference>
<evidence type="ECO:0000256" key="1">
    <source>
        <dbReference type="ARBA" id="ARBA00023015"/>
    </source>
</evidence>
<reference evidence="6 7" key="1">
    <citation type="submission" date="2017-05" db="EMBL/GenBank/DDBJ databases">
        <authorList>
            <person name="Varghese N."/>
            <person name="Submissions S."/>
        </authorList>
    </citation>
    <scope>NUCLEOTIDE SEQUENCE [LARGE SCALE GENOMIC DNA]</scope>
    <source>
        <strain evidence="6 7">DSM 18015</strain>
    </source>
</reference>
<dbReference type="InterPro" id="IPR009057">
    <property type="entry name" value="Homeodomain-like_sf"/>
</dbReference>
<feature type="transmembrane region" description="Helical" evidence="4">
    <location>
        <begin position="56"/>
        <end position="78"/>
    </location>
</feature>
<dbReference type="Gene3D" id="1.10.10.60">
    <property type="entry name" value="Homeodomain-like"/>
    <property type="match status" value="1"/>
</dbReference>
<evidence type="ECO:0000313" key="7">
    <source>
        <dbReference type="Proteomes" id="UP001158050"/>
    </source>
</evidence>
<dbReference type="SMART" id="SM00342">
    <property type="entry name" value="HTH_ARAC"/>
    <property type="match status" value="1"/>
</dbReference>
<dbReference type="SUPFAM" id="SSF46689">
    <property type="entry name" value="Homeodomain-like"/>
    <property type="match status" value="1"/>
</dbReference>
<evidence type="ECO:0000313" key="6">
    <source>
        <dbReference type="EMBL" id="SMP91315.1"/>
    </source>
</evidence>
<feature type="transmembrane region" description="Helical" evidence="4">
    <location>
        <begin position="172"/>
        <end position="187"/>
    </location>
</feature>
<feature type="transmembrane region" description="Helical" evidence="4">
    <location>
        <begin position="131"/>
        <end position="151"/>
    </location>
</feature>
<protein>
    <submittedName>
        <fullName evidence="6">AraC-type DNA-binding protein</fullName>
    </submittedName>
</protein>
<dbReference type="Pfam" id="PF12833">
    <property type="entry name" value="HTH_18"/>
    <property type="match status" value="1"/>
</dbReference>
<evidence type="ECO:0000256" key="4">
    <source>
        <dbReference type="SAM" id="Phobius"/>
    </source>
</evidence>
<dbReference type="InterPro" id="IPR018060">
    <property type="entry name" value="HTH_AraC"/>
</dbReference>
<keyword evidence="4" id="KW-0472">Membrane</keyword>
<feature type="domain" description="HTH araC/xylS-type" evidence="5">
    <location>
        <begin position="256"/>
        <end position="360"/>
    </location>
</feature>
<feature type="transmembrane region" description="Helical" evidence="4">
    <location>
        <begin position="193"/>
        <end position="211"/>
    </location>
</feature>
<proteinExistence type="predicted"/>
<evidence type="ECO:0000256" key="3">
    <source>
        <dbReference type="ARBA" id="ARBA00023163"/>
    </source>
</evidence>
<sequence length="366" mass="43236">MIFYFAGIFIAFFSSFLILGKKRKNISDYVLSVWFFVIGLHLTLFIYIFSGEYLHFPGFLGIEKAFPFIHGPILYLYIESLTRQKLNKYWFLHFLTVVSIYCILYDFFILPPEEKIEIYQNEKSYLELRKALNILMIISGIIYISLSFVSLKKYKNKISNQYSNLEKINLNWAYYLIIGMLIIWFCVITKNDILIFTSVVIFVLTAAYFGINKAGILNISELEINTLEEIQPEKKEVPVKYQKSLLSDEKIQLIYKKLVHKMESEKLYTDPELNLNLVSNLLEVHPNLLSQIINTVENKNFYDYVNTYRIKEFKRLAVLPENEKFTILSLAFESGFNSKTSFNRNFKKYENKSPKEFLKEQNLDLK</sequence>
<feature type="transmembrane region" description="Helical" evidence="4">
    <location>
        <begin position="90"/>
        <end position="111"/>
    </location>
</feature>
<evidence type="ECO:0000256" key="2">
    <source>
        <dbReference type="ARBA" id="ARBA00023125"/>
    </source>
</evidence>
<dbReference type="Proteomes" id="UP001158050">
    <property type="component" value="Unassembled WGS sequence"/>
</dbReference>
<evidence type="ECO:0000259" key="5">
    <source>
        <dbReference type="PROSITE" id="PS01124"/>
    </source>
</evidence>
<dbReference type="PANTHER" id="PTHR43280">
    <property type="entry name" value="ARAC-FAMILY TRANSCRIPTIONAL REGULATOR"/>
    <property type="match status" value="1"/>
</dbReference>
<feature type="transmembrane region" description="Helical" evidence="4">
    <location>
        <begin position="29"/>
        <end position="50"/>
    </location>
</feature>
<dbReference type="RefSeq" id="WP_283416083.1">
    <property type="nucleotide sequence ID" value="NZ_FXUO01000003.1"/>
</dbReference>
<dbReference type="EMBL" id="FXUO01000003">
    <property type="protein sequence ID" value="SMP91315.1"/>
    <property type="molecule type" value="Genomic_DNA"/>
</dbReference>
<keyword evidence="2 6" id="KW-0238">DNA-binding</keyword>
<keyword evidence="4" id="KW-1133">Transmembrane helix</keyword>
<dbReference type="GO" id="GO:0003677">
    <property type="term" value="F:DNA binding"/>
    <property type="evidence" value="ECO:0007669"/>
    <property type="project" value="UniProtKB-KW"/>
</dbReference>
<feature type="transmembrane region" description="Helical" evidence="4">
    <location>
        <begin position="6"/>
        <end position="22"/>
    </location>
</feature>
<keyword evidence="1" id="KW-0805">Transcription regulation</keyword>
<gene>
    <name evidence="6" type="ORF">SAMN05421679_10320</name>
</gene>
<organism evidence="6 7">
    <name type="scientific">Epilithonimonas pallida</name>
    <dbReference type="NCBI Taxonomy" id="373671"/>
    <lineage>
        <taxon>Bacteria</taxon>
        <taxon>Pseudomonadati</taxon>
        <taxon>Bacteroidota</taxon>
        <taxon>Flavobacteriia</taxon>
        <taxon>Flavobacteriales</taxon>
        <taxon>Weeksellaceae</taxon>
        <taxon>Chryseobacterium group</taxon>
        <taxon>Epilithonimonas</taxon>
    </lineage>
</organism>
<dbReference type="PANTHER" id="PTHR43280:SF29">
    <property type="entry name" value="ARAC-FAMILY TRANSCRIPTIONAL REGULATOR"/>
    <property type="match status" value="1"/>
</dbReference>
<keyword evidence="4" id="KW-0812">Transmembrane</keyword>
<name>A0ABY1R2N3_9FLAO</name>
<accession>A0ABY1R2N3</accession>
<comment type="caution">
    <text evidence="6">The sequence shown here is derived from an EMBL/GenBank/DDBJ whole genome shotgun (WGS) entry which is preliminary data.</text>
</comment>
<keyword evidence="7" id="KW-1185">Reference proteome</keyword>
<keyword evidence="3" id="KW-0804">Transcription</keyword>